<proteinExistence type="predicted"/>
<evidence type="ECO:0000259" key="2">
    <source>
        <dbReference type="PROSITE" id="PS51724"/>
    </source>
</evidence>
<sequence length="234" mass="26513">MNIINKRNLIFFSITTLMINGCVVKNEPQRDTKIIPIMNVKNVQKSQNTWRTVKTVKAKDKDCIDCYASGTDYSKAPSVSNNTFAHNLKKPVTPIAQARKTSNQKHDGSYGRYPYNEKESDTTVKRERTYANNTRMASPVTPINTAQGSFTIKNNYASTANTAIQVGAFRKYSGATKYVKRYRALSDRYNVAIKKGTKNGKPLYRVRIEGFNNNFEAKKFMNSYGISDGFLVRK</sequence>
<dbReference type="AlphaFoldDB" id="A0A6S6STX0"/>
<evidence type="ECO:0000256" key="1">
    <source>
        <dbReference type="SAM" id="MobiDB-lite"/>
    </source>
</evidence>
<dbReference type="EMBL" id="CACVAP010000047">
    <property type="protein sequence ID" value="CAA6806030.1"/>
    <property type="molecule type" value="Genomic_DNA"/>
</dbReference>
<feature type="domain" description="SPOR" evidence="2">
    <location>
        <begin position="156"/>
        <end position="234"/>
    </location>
</feature>
<dbReference type="GO" id="GO:0042834">
    <property type="term" value="F:peptidoglycan binding"/>
    <property type="evidence" value="ECO:0007669"/>
    <property type="project" value="InterPro"/>
</dbReference>
<feature type="region of interest" description="Disordered" evidence="1">
    <location>
        <begin position="98"/>
        <end position="122"/>
    </location>
</feature>
<dbReference type="PROSITE" id="PS51724">
    <property type="entry name" value="SPOR"/>
    <property type="match status" value="1"/>
</dbReference>
<gene>
    <name evidence="3" type="ORF">HELGO_WM3978</name>
</gene>
<name>A0A6S6STX0_9BACT</name>
<dbReference type="SUPFAM" id="SSF110997">
    <property type="entry name" value="Sporulation related repeat"/>
    <property type="match status" value="1"/>
</dbReference>
<evidence type="ECO:0000313" key="3">
    <source>
        <dbReference type="EMBL" id="CAA6806030.1"/>
    </source>
</evidence>
<dbReference type="InterPro" id="IPR007730">
    <property type="entry name" value="SPOR-like_dom"/>
</dbReference>
<organism evidence="3">
    <name type="scientific">uncultured Sulfurovum sp</name>
    <dbReference type="NCBI Taxonomy" id="269237"/>
    <lineage>
        <taxon>Bacteria</taxon>
        <taxon>Pseudomonadati</taxon>
        <taxon>Campylobacterota</taxon>
        <taxon>Epsilonproteobacteria</taxon>
        <taxon>Campylobacterales</taxon>
        <taxon>Sulfurovaceae</taxon>
        <taxon>Sulfurovum</taxon>
        <taxon>environmental samples</taxon>
    </lineage>
</organism>
<dbReference type="Pfam" id="PF05036">
    <property type="entry name" value="SPOR"/>
    <property type="match status" value="1"/>
</dbReference>
<dbReference type="InterPro" id="IPR036680">
    <property type="entry name" value="SPOR-like_sf"/>
</dbReference>
<accession>A0A6S6STX0</accession>
<reference evidence="3" key="1">
    <citation type="submission" date="2020-01" db="EMBL/GenBank/DDBJ databases">
        <authorList>
            <person name="Meier V. D."/>
            <person name="Meier V D."/>
        </authorList>
    </citation>
    <scope>NUCLEOTIDE SEQUENCE</scope>
    <source>
        <strain evidence="3">HLG_WM_MAG_06</strain>
    </source>
</reference>
<dbReference type="Gene3D" id="3.30.70.1070">
    <property type="entry name" value="Sporulation related repeat"/>
    <property type="match status" value="1"/>
</dbReference>
<protein>
    <recommendedName>
        <fullName evidence="2">SPOR domain-containing protein</fullName>
    </recommendedName>
</protein>
<feature type="compositionally biased region" description="Basic and acidic residues" evidence="1">
    <location>
        <begin position="104"/>
        <end position="122"/>
    </location>
</feature>